<organism evidence="1 2">
    <name type="scientific">Sphingobacterium alkalisoli</name>
    <dbReference type="NCBI Taxonomy" id="1874115"/>
    <lineage>
        <taxon>Bacteria</taxon>
        <taxon>Pseudomonadati</taxon>
        <taxon>Bacteroidota</taxon>
        <taxon>Sphingobacteriia</taxon>
        <taxon>Sphingobacteriales</taxon>
        <taxon>Sphingobacteriaceae</taxon>
        <taxon>Sphingobacterium</taxon>
    </lineage>
</organism>
<dbReference type="GO" id="GO:0004553">
    <property type="term" value="F:hydrolase activity, hydrolyzing O-glycosyl compounds"/>
    <property type="evidence" value="ECO:0007669"/>
    <property type="project" value="UniProtKB-ARBA"/>
</dbReference>
<sequence length="578" mass="64138">MLNMRKIFENFKVSALMTFSILVLSSCNKDFPNLLKEDYGSTDVSISKNKVLLVVVDGLRGEVLTDLEPENLRVIARNALYTNSSLADYATENFTQAIGLANLFTGVHPDVHKVSSDLGSIDLQAAPTFVTRLKANDSEFTSEAYTTSAVVSSTLLKDVDKKEVVINDIEVVNKTKSTIATTESSLVISHLSNPYVIGEANSYETNDIKYVEAIGQLDVQVGELINALKSRTNYANENWVVILTSSIGGEITADQSNTDNTVFGKSIQNTFTYFYSPKFGRKYIAKPSTKTIPFSGAGMRLLYSTDGVQAMAARLDDASKLNIAGNESATITFFFKQNVIDQVNNYPALFMKRPKFDDGAVPGWQVLMSGGKAELGHNGSGKKLVTKLINDGKWHVVTAIIDRTNNRSKIYTDGELSDETNAGTSNLTNTFPLMFGRHPGSEYNTGDFTVCNFQFYNIAFSDEDVRKYSGLAMVKPDNSPYYNNLQGYWPMYNDNGKAVLTDVSGKAGNMTIINKSSWSTFDELVPFIIPDINESTFKLVPNLIDIPLFIYQWFGVLPQEQWQLKGQAWTPPYKVFEY</sequence>
<dbReference type="InterPro" id="IPR013320">
    <property type="entry name" value="ConA-like_dom_sf"/>
</dbReference>
<dbReference type="AlphaFoldDB" id="A0A4U0GQQ5"/>
<protein>
    <submittedName>
        <fullName evidence="1">DUF4983 domain-containing protein</fullName>
    </submittedName>
</protein>
<evidence type="ECO:0000313" key="1">
    <source>
        <dbReference type="EMBL" id="TJY61265.1"/>
    </source>
</evidence>
<dbReference type="Proteomes" id="UP000309872">
    <property type="component" value="Unassembled WGS sequence"/>
</dbReference>
<proteinExistence type="predicted"/>
<dbReference type="Pfam" id="PF13385">
    <property type="entry name" value="Laminin_G_3"/>
    <property type="match status" value="1"/>
</dbReference>
<dbReference type="PROSITE" id="PS51257">
    <property type="entry name" value="PROKAR_LIPOPROTEIN"/>
    <property type="match status" value="1"/>
</dbReference>
<gene>
    <name evidence="1" type="ORF">FAZ19_21850</name>
</gene>
<dbReference type="Gene3D" id="3.40.720.10">
    <property type="entry name" value="Alkaline Phosphatase, subunit A"/>
    <property type="match status" value="2"/>
</dbReference>
<accession>A0A4U0GQQ5</accession>
<keyword evidence="2" id="KW-1185">Reference proteome</keyword>
<dbReference type="EMBL" id="SUKA01000010">
    <property type="protein sequence ID" value="TJY61265.1"/>
    <property type="molecule type" value="Genomic_DNA"/>
</dbReference>
<dbReference type="SUPFAM" id="SSF53649">
    <property type="entry name" value="Alkaline phosphatase-like"/>
    <property type="match status" value="1"/>
</dbReference>
<evidence type="ECO:0000313" key="2">
    <source>
        <dbReference type="Proteomes" id="UP000309872"/>
    </source>
</evidence>
<dbReference type="SUPFAM" id="SSF49899">
    <property type="entry name" value="Concanavalin A-like lectins/glucanases"/>
    <property type="match status" value="1"/>
</dbReference>
<comment type="caution">
    <text evidence="1">The sequence shown here is derived from an EMBL/GenBank/DDBJ whole genome shotgun (WGS) entry which is preliminary data.</text>
</comment>
<reference evidence="1 2" key="1">
    <citation type="submission" date="2019-04" db="EMBL/GenBank/DDBJ databases">
        <title>Sphingobacterium olei sp. nov., isolated from oil-contaminated soil.</title>
        <authorList>
            <person name="Liu B."/>
        </authorList>
    </citation>
    <scope>NUCLEOTIDE SEQUENCE [LARGE SCALE GENOMIC DNA]</scope>
    <source>
        <strain evidence="1 2">Y3L14</strain>
    </source>
</reference>
<name>A0A4U0GQQ5_9SPHI</name>
<dbReference type="OrthoDB" id="279982at2"/>
<dbReference type="InterPro" id="IPR017850">
    <property type="entry name" value="Alkaline_phosphatase_core_sf"/>
</dbReference>
<dbReference type="Gene3D" id="2.60.120.200">
    <property type="match status" value="1"/>
</dbReference>
<dbReference type="GO" id="GO:0005975">
    <property type="term" value="P:carbohydrate metabolic process"/>
    <property type="evidence" value="ECO:0007669"/>
    <property type="project" value="UniProtKB-ARBA"/>
</dbReference>